<evidence type="ECO:0000313" key="6">
    <source>
        <dbReference type="Proteomes" id="UP001597545"/>
    </source>
</evidence>
<dbReference type="InterPro" id="IPR000743">
    <property type="entry name" value="Glyco_hydro_28"/>
</dbReference>
<dbReference type="PROSITE" id="PS51257">
    <property type="entry name" value="PROKAR_LIPOPROTEIN"/>
    <property type="match status" value="1"/>
</dbReference>
<keyword evidence="6" id="KW-1185">Reference proteome</keyword>
<dbReference type="GO" id="GO:0016798">
    <property type="term" value="F:hydrolase activity, acting on glycosyl bonds"/>
    <property type="evidence" value="ECO:0007669"/>
    <property type="project" value="UniProtKB-KW"/>
</dbReference>
<dbReference type="Pfam" id="PF00295">
    <property type="entry name" value="Glyco_hydro_28"/>
    <property type="match status" value="1"/>
</dbReference>
<evidence type="ECO:0000313" key="5">
    <source>
        <dbReference type="EMBL" id="MFD2549891.1"/>
    </source>
</evidence>
<dbReference type="PANTHER" id="PTHR31339:SF9">
    <property type="entry name" value="PLASMIN AND FIBRONECTIN-BINDING PROTEIN A"/>
    <property type="match status" value="1"/>
</dbReference>
<dbReference type="Proteomes" id="UP001597545">
    <property type="component" value="Unassembled WGS sequence"/>
</dbReference>
<keyword evidence="2 4" id="KW-0378">Hydrolase</keyword>
<sequence>MIVRYIGVWFITLLLLAGCRSLPLEQQLDKILPTAEQVGADHLPETIEGVETPFFETKFARPQFPDRRDTVFPNESIQEKLDRLASQGGGTLLLKGHHLTGRITLKSNIELRLDADAVLEFKSEIADFMPVVFTRNEGVELYSLGACIYANGAKNIALTGTGRVVGPGEGSIRKQIMTHDVIENIVDSQTPVEQRIYDGKTADFIFPPALIAPINCSDVWIEGISLERSAFWNIVPTYCDGVVIRGVRVNSVGIQRGDGIDIESSRNVLVEYCTLNTGDDCIAVKAGRGYDGLRVNRPSENIVVRYCLSEKGHGGFTIGSETAGMAKKVYVHDCVFEGTDVGIRFKTRRPRGGGGEQIRFENIRMHVVHSAIRWDMLGQAQHVGNQASRAFKVDVNPLTPRFSAIQLHNIYIGSSSDCIKIEGIPESVLEDVTLSRVFARGTRYLSMKDAKDVRILNSKFDCQDYTIDTTHVSGLIQKNVEFVGKH</sequence>
<dbReference type="PANTHER" id="PTHR31339">
    <property type="entry name" value="PECTIN LYASE-RELATED"/>
    <property type="match status" value="1"/>
</dbReference>
<dbReference type="SUPFAM" id="SSF51126">
    <property type="entry name" value="Pectin lyase-like"/>
    <property type="match status" value="1"/>
</dbReference>
<comment type="similarity">
    <text evidence="1 4">Belongs to the glycosyl hydrolase 28 family.</text>
</comment>
<evidence type="ECO:0000256" key="2">
    <source>
        <dbReference type="ARBA" id="ARBA00022801"/>
    </source>
</evidence>
<evidence type="ECO:0000256" key="1">
    <source>
        <dbReference type="ARBA" id="ARBA00008834"/>
    </source>
</evidence>
<dbReference type="SMART" id="SM00710">
    <property type="entry name" value="PbH1"/>
    <property type="match status" value="4"/>
</dbReference>
<organism evidence="5 6">
    <name type="scientific">Sphingobacterium suaedae</name>
    <dbReference type="NCBI Taxonomy" id="1686402"/>
    <lineage>
        <taxon>Bacteria</taxon>
        <taxon>Pseudomonadati</taxon>
        <taxon>Bacteroidota</taxon>
        <taxon>Sphingobacteriia</taxon>
        <taxon>Sphingobacteriales</taxon>
        <taxon>Sphingobacteriaceae</taxon>
        <taxon>Sphingobacterium</taxon>
    </lineage>
</organism>
<dbReference type="InterPro" id="IPR012334">
    <property type="entry name" value="Pectin_lyas_fold"/>
</dbReference>
<dbReference type="EC" id="3.2.1.-" evidence="5"/>
<dbReference type="RefSeq" id="WP_380906253.1">
    <property type="nucleotide sequence ID" value="NZ_JBHUEG010000018.1"/>
</dbReference>
<evidence type="ECO:0000256" key="4">
    <source>
        <dbReference type="RuleBase" id="RU361169"/>
    </source>
</evidence>
<protein>
    <submittedName>
        <fullName evidence="5">Glycoside hydrolase family 28 protein</fullName>
        <ecNumber evidence="5">3.2.1.-</ecNumber>
    </submittedName>
</protein>
<dbReference type="InterPro" id="IPR011050">
    <property type="entry name" value="Pectin_lyase_fold/virulence"/>
</dbReference>
<comment type="caution">
    <text evidence="5">The sequence shown here is derived from an EMBL/GenBank/DDBJ whole genome shotgun (WGS) entry which is preliminary data.</text>
</comment>
<reference evidence="6" key="1">
    <citation type="journal article" date="2019" name="Int. J. Syst. Evol. Microbiol.">
        <title>The Global Catalogue of Microorganisms (GCM) 10K type strain sequencing project: providing services to taxonomists for standard genome sequencing and annotation.</title>
        <authorList>
            <consortium name="The Broad Institute Genomics Platform"/>
            <consortium name="The Broad Institute Genome Sequencing Center for Infectious Disease"/>
            <person name="Wu L."/>
            <person name="Ma J."/>
        </authorList>
    </citation>
    <scope>NUCLEOTIDE SEQUENCE [LARGE SCALE GENOMIC DNA]</scope>
    <source>
        <strain evidence="6">KCTC 42662</strain>
    </source>
</reference>
<proteinExistence type="inferred from homology"/>
<dbReference type="Gene3D" id="2.160.20.10">
    <property type="entry name" value="Single-stranded right-handed beta-helix, Pectin lyase-like"/>
    <property type="match status" value="1"/>
</dbReference>
<gene>
    <name evidence="5" type="ORF">ACFSR5_19760</name>
</gene>
<dbReference type="InterPro" id="IPR051801">
    <property type="entry name" value="GH28_Enzymes"/>
</dbReference>
<accession>A0ABW5KQ62</accession>
<name>A0ABW5KQ62_9SPHI</name>
<evidence type="ECO:0000256" key="3">
    <source>
        <dbReference type="ARBA" id="ARBA00023295"/>
    </source>
</evidence>
<keyword evidence="3 4" id="KW-0326">Glycosidase</keyword>
<dbReference type="InterPro" id="IPR006626">
    <property type="entry name" value="PbH1"/>
</dbReference>
<dbReference type="EMBL" id="JBHULR010000021">
    <property type="protein sequence ID" value="MFD2549891.1"/>
    <property type="molecule type" value="Genomic_DNA"/>
</dbReference>